<name>S0FPZ1_RUMCE</name>
<evidence type="ECO:0000313" key="2">
    <source>
        <dbReference type="EMBL" id="EMS70558.1"/>
    </source>
</evidence>
<dbReference type="STRING" id="1195236.CTER_3682"/>
<proteinExistence type="predicted"/>
<evidence type="ECO:0000259" key="1">
    <source>
        <dbReference type="PROSITE" id="PS50075"/>
    </source>
</evidence>
<dbReference type="eggNOG" id="ENOG5033Z26">
    <property type="taxonomic scope" value="Bacteria"/>
</dbReference>
<dbReference type="PROSITE" id="PS50075">
    <property type="entry name" value="CARRIER"/>
    <property type="match status" value="1"/>
</dbReference>
<dbReference type="InterPro" id="IPR036736">
    <property type="entry name" value="ACP-like_sf"/>
</dbReference>
<dbReference type="SUPFAM" id="SSF47336">
    <property type="entry name" value="ACP-like"/>
    <property type="match status" value="1"/>
</dbReference>
<dbReference type="PATRIC" id="fig|1195236.3.peg.3900"/>
<gene>
    <name evidence="2" type="ORF">CTER_3682</name>
</gene>
<comment type="caution">
    <text evidence="2">The sequence shown here is derived from an EMBL/GenBank/DDBJ whole genome shotgun (WGS) entry which is preliminary data.</text>
</comment>
<dbReference type="Pfam" id="PF00550">
    <property type="entry name" value="PP-binding"/>
    <property type="match status" value="1"/>
</dbReference>
<protein>
    <submittedName>
        <fullName evidence="2">Acyl carrier protein</fullName>
    </submittedName>
</protein>
<dbReference type="EMBL" id="AORV01000052">
    <property type="protein sequence ID" value="EMS70558.1"/>
    <property type="molecule type" value="Genomic_DNA"/>
</dbReference>
<reference evidence="2 3" key="1">
    <citation type="journal article" date="2013" name="Genome Announc.">
        <title>Draft Genome Sequence of the Cellulolytic, Mesophilic, Anaerobic Bacterium Clostridium termitidis Strain CT1112 (DSM 5398).</title>
        <authorList>
            <person name="Lal S."/>
            <person name="Ramachandran U."/>
            <person name="Zhang X."/>
            <person name="Munir R."/>
            <person name="Sparling R."/>
            <person name="Levin D.B."/>
        </authorList>
    </citation>
    <scope>NUCLEOTIDE SEQUENCE [LARGE SCALE GENOMIC DNA]</scope>
    <source>
        <strain evidence="2 3">CT1112</strain>
    </source>
</reference>
<dbReference type="Gene3D" id="1.10.1200.10">
    <property type="entry name" value="ACP-like"/>
    <property type="match status" value="1"/>
</dbReference>
<dbReference type="Proteomes" id="UP000014155">
    <property type="component" value="Unassembled WGS sequence"/>
</dbReference>
<organism evidence="2 3">
    <name type="scientific">Ruminiclostridium cellobioparum subsp. termitidis CT1112</name>
    <dbReference type="NCBI Taxonomy" id="1195236"/>
    <lineage>
        <taxon>Bacteria</taxon>
        <taxon>Bacillati</taxon>
        <taxon>Bacillota</taxon>
        <taxon>Clostridia</taxon>
        <taxon>Eubacteriales</taxon>
        <taxon>Oscillospiraceae</taxon>
        <taxon>Ruminiclostridium</taxon>
    </lineage>
</organism>
<keyword evidence="3" id="KW-1185">Reference proteome</keyword>
<dbReference type="RefSeq" id="WP_004628143.1">
    <property type="nucleotide sequence ID" value="NZ_AORV01000052.1"/>
</dbReference>
<accession>S0FPZ1</accession>
<feature type="domain" description="Carrier" evidence="1">
    <location>
        <begin position="1"/>
        <end position="81"/>
    </location>
</feature>
<dbReference type="AlphaFoldDB" id="S0FPZ1"/>
<dbReference type="InterPro" id="IPR009081">
    <property type="entry name" value="PP-bd_ACP"/>
</dbReference>
<sequence>MQKHEIETKVCEAVSRLGQFNNDNVQIDSDLRDNYGVDSIVLVELLVEIEEVFGITFDSSFLTYETFSTVRSITDYVYNKLNSDCVSIN</sequence>
<evidence type="ECO:0000313" key="3">
    <source>
        <dbReference type="Proteomes" id="UP000014155"/>
    </source>
</evidence>